<reference evidence="1 2" key="1">
    <citation type="journal article" date="2014" name="Genome Announc.">
        <title>Draft Genome Sequences of Marine Flavobacterium Nonlabens Strains NR17, NR24, NR27, NR32, NR33, and Ara13.</title>
        <authorList>
            <person name="Nakanishi M."/>
            <person name="Meirelles P."/>
            <person name="Suzuki R."/>
            <person name="Takatani N."/>
            <person name="Mino S."/>
            <person name="Suda W."/>
            <person name="Oshima K."/>
            <person name="Hattori M."/>
            <person name="Ohkuma M."/>
            <person name="Hosokawa M."/>
            <person name="Miyashita K."/>
            <person name="Thompson F.L."/>
            <person name="Niwa A."/>
            <person name="Sawabe T."/>
            <person name="Sawabe T."/>
        </authorList>
    </citation>
    <scope>NUCLEOTIDE SEQUENCE [LARGE SCALE GENOMIC DNA]</scope>
    <source>
        <strain evidence="2">JCM19314</strain>
    </source>
</reference>
<comment type="caution">
    <text evidence="1">The sequence shown here is derived from an EMBL/GenBank/DDBJ whole genome shotgun (WGS) entry which is preliminary data.</text>
</comment>
<evidence type="ECO:0000313" key="1">
    <source>
        <dbReference type="EMBL" id="GAK98902.1"/>
    </source>
</evidence>
<dbReference type="PROSITE" id="PS51257">
    <property type="entry name" value="PROKAR_LIPOPROTEIN"/>
    <property type="match status" value="1"/>
</dbReference>
<dbReference type="Proteomes" id="UP000029226">
    <property type="component" value="Unassembled WGS sequence"/>
</dbReference>
<evidence type="ECO:0008006" key="3">
    <source>
        <dbReference type="Google" id="ProtNLM"/>
    </source>
</evidence>
<protein>
    <recommendedName>
        <fullName evidence="3">Lipoprotein</fullName>
    </recommendedName>
</protein>
<dbReference type="EMBL" id="BBMM01000001">
    <property type="protein sequence ID" value="GAK98902.1"/>
    <property type="molecule type" value="Genomic_DNA"/>
</dbReference>
<organism evidence="1 2">
    <name type="scientific">Nonlabens ulvanivorans</name>
    <name type="common">Persicivirga ulvanivorans</name>
    <dbReference type="NCBI Taxonomy" id="906888"/>
    <lineage>
        <taxon>Bacteria</taxon>
        <taxon>Pseudomonadati</taxon>
        <taxon>Bacteroidota</taxon>
        <taxon>Flavobacteriia</taxon>
        <taxon>Flavobacteriales</taxon>
        <taxon>Flavobacteriaceae</taxon>
        <taxon>Nonlabens</taxon>
    </lineage>
</organism>
<accession>A0A090Q9M2</accession>
<sequence length="272" mass="31673">MRIQVILSSLFCLGILACGNHKDDEENFICESEPMPKYDYRATVNGEMTPEIDSILRIEKRREAFEPCRSIKYIAKFYSKNGQLISNETILVTPTGKRWEYQPEKQDEIIINYNYNVDSIAYVNSFQLNKAILNRGQQTKATTGIIENVEKIWTHPFRSNQYNFTQVAPFPQVKLPIKIGKKWTDRNISLKNGFGDWSNMKVTSEFKIVEQNDIETEYGVFKNCWKIEAVSTFPLGQSHLTYWYHKSFGFVKLDYINYGNQKLNLEVIAVKS</sequence>
<evidence type="ECO:0000313" key="2">
    <source>
        <dbReference type="Proteomes" id="UP000029226"/>
    </source>
</evidence>
<proteinExistence type="predicted"/>
<dbReference type="Gene3D" id="2.40.360.20">
    <property type="match status" value="1"/>
</dbReference>
<name>A0A090Q9M2_NONUL</name>
<gene>
    <name evidence="1" type="ORF">JCM19314_2933</name>
</gene>
<dbReference type="AlphaFoldDB" id="A0A090Q9M2"/>